<name>A0A6J4MZ98_9CHLR</name>
<evidence type="ECO:0000256" key="1">
    <source>
        <dbReference type="SAM" id="MobiDB-lite"/>
    </source>
</evidence>
<feature type="region of interest" description="Disordered" evidence="1">
    <location>
        <begin position="1"/>
        <end position="20"/>
    </location>
</feature>
<evidence type="ECO:0000313" key="2">
    <source>
        <dbReference type="EMBL" id="CAA9370648.1"/>
    </source>
</evidence>
<accession>A0A6J4MZ98</accession>
<dbReference type="AlphaFoldDB" id="A0A6J4MZ98"/>
<organism evidence="2">
    <name type="scientific">uncultured Chloroflexia bacterium</name>
    <dbReference type="NCBI Taxonomy" id="1672391"/>
    <lineage>
        <taxon>Bacteria</taxon>
        <taxon>Bacillati</taxon>
        <taxon>Chloroflexota</taxon>
        <taxon>Chloroflexia</taxon>
        <taxon>environmental samples</taxon>
    </lineage>
</organism>
<dbReference type="EMBL" id="CADCTR010002833">
    <property type="protein sequence ID" value="CAA9370648.1"/>
    <property type="molecule type" value="Genomic_DNA"/>
</dbReference>
<protein>
    <submittedName>
        <fullName evidence="2">Uncharacterized protein</fullName>
    </submittedName>
</protein>
<gene>
    <name evidence="2" type="ORF">AVDCRST_MAG93-8401</name>
</gene>
<sequence>MARRRNMRRGRGEGSVFEQANGKWRGKITVGYEEDGK</sequence>
<proteinExistence type="predicted"/>
<reference evidence="2" key="1">
    <citation type="submission" date="2020-02" db="EMBL/GenBank/DDBJ databases">
        <authorList>
            <person name="Meier V. D."/>
        </authorList>
    </citation>
    <scope>NUCLEOTIDE SEQUENCE</scope>
    <source>
        <strain evidence="2">AVDCRST_MAG93</strain>
    </source>
</reference>